<accession>A0A8K0ULV5</accession>
<gene>
    <name evidence="2" type="ORF">BXZ70DRAFT_895291</name>
</gene>
<sequence length="199" mass="21894">MAATTANASTSRTVFGVWRPTPAPSATTVDLEAQIITGEQISFPSPPPRVSTTDSTDPIDDFFGVSRRGTQNSRHDSVARPAYFAEDADEAELAPPPYAEASELPSYAAVAEPPTLAMYLFKFGFLFPLFWFAGIIVLISPLNAPENWEPTKTEAERQELIELLRRTERKWAKRCLWASLILSVIAGVITAIAVSMLKY</sequence>
<proteinExistence type="predicted"/>
<dbReference type="Proteomes" id="UP000813824">
    <property type="component" value="Unassembled WGS sequence"/>
</dbReference>
<feature type="transmembrane region" description="Helical" evidence="1">
    <location>
        <begin position="175"/>
        <end position="197"/>
    </location>
</feature>
<evidence type="ECO:0008006" key="4">
    <source>
        <dbReference type="Google" id="ProtNLM"/>
    </source>
</evidence>
<dbReference type="AlphaFoldDB" id="A0A8K0ULV5"/>
<keyword evidence="1" id="KW-0812">Transmembrane</keyword>
<dbReference type="OrthoDB" id="3358294at2759"/>
<dbReference type="EMBL" id="JAEVFJ010000021">
    <property type="protein sequence ID" value="KAH8097010.1"/>
    <property type="molecule type" value="Genomic_DNA"/>
</dbReference>
<evidence type="ECO:0000313" key="3">
    <source>
        <dbReference type="Proteomes" id="UP000813824"/>
    </source>
</evidence>
<protein>
    <recommendedName>
        <fullName evidence="4">Transmembrane protein</fullName>
    </recommendedName>
</protein>
<organism evidence="2 3">
    <name type="scientific">Cristinia sonorae</name>
    <dbReference type="NCBI Taxonomy" id="1940300"/>
    <lineage>
        <taxon>Eukaryota</taxon>
        <taxon>Fungi</taxon>
        <taxon>Dikarya</taxon>
        <taxon>Basidiomycota</taxon>
        <taxon>Agaricomycotina</taxon>
        <taxon>Agaricomycetes</taxon>
        <taxon>Agaricomycetidae</taxon>
        <taxon>Agaricales</taxon>
        <taxon>Pleurotineae</taxon>
        <taxon>Stephanosporaceae</taxon>
        <taxon>Cristinia</taxon>
    </lineage>
</organism>
<name>A0A8K0ULV5_9AGAR</name>
<keyword evidence="1" id="KW-1133">Transmembrane helix</keyword>
<reference evidence="2" key="1">
    <citation type="journal article" date="2021" name="New Phytol.">
        <title>Evolutionary innovations through gain and loss of genes in the ectomycorrhizal Boletales.</title>
        <authorList>
            <person name="Wu G."/>
            <person name="Miyauchi S."/>
            <person name="Morin E."/>
            <person name="Kuo A."/>
            <person name="Drula E."/>
            <person name="Varga T."/>
            <person name="Kohler A."/>
            <person name="Feng B."/>
            <person name="Cao Y."/>
            <person name="Lipzen A."/>
            <person name="Daum C."/>
            <person name="Hundley H."/>
            <person name="Pangilinan J."/>
            <person name="Johnson J."/>
            <person name="Barry K."/>
            <person name="LaButti K."/>
            <person name="Ng V."/>
            <person name="Ahrendt S."/>
            <person name="Min B."/>
            <person name="Choi I.G."/>
            <person name="Park H."/>
            <person name="Plett J.M."/>
            <person name="Magnuson J."/>
            <person name="Spatafora J.W."/>
            <person name="Nagy L.G."/>
            <person name="Henrissat B."/>
            <person name="Grigoriev I.V."/>
            <person name="Yang Z.L."/>
            <person name="Xu J."/>
            <person name="Martin F.M."/>
        </authorList>
    </citation>
    <scope>NUCLEOTIDE SEQUENCE</scope>
    <source>
        <strain evidence="2">KKN 215</strain>
    </source>
</reference>
<keyword evidence="1" id="KW-0472">Membrane</keyword>
<feature type="transmembrane region" description="Helical" evidence="1">
    <location>
        <begin position="116"/>
        <end position="139"/>
    </location>
</feature>
<evidence type="ECO:0000313" key="2">
    <source>
        <dbReference type="EMBL" id="KAH8097010.1"/>
    </source>
</evidence>
<comment type="caution">
    <text evidence="2">The sequence shown here is derived from an EMBL/GenBank/DDBJ whole genome shotgun (WGS) entry which is preliminary data.</text>
</comment>
<evidence type="ECO:0000256" key="1">
    <source>
        <dbReference type="SAM" id="Phobius"/>
    </source>
</evidence>
<keyword evidence="3" id="KW-1185">Reference proteome</keyword>